<reference evidence="1" key="1">
    <citation type="submission" date="2023-06" db="EMBL/GenBank/DDBJ databases">
        <authorList>
            <person name="Jiang Y."/>
            <person name="Liu Q."/>
        </authorList>
    </citation>
    <scope>NUCLEOTIDE SEQUENCE</scope>
    <source>
        <strain evidence="1">CGMCC 1.12089</strain>
    </source>
</reference>
<dbReference type="Proteomes" id="UP001174908">
    <property type="component" value="Unassembled WGS sequence"/>
</dbReference>
<organism evidence="1 2">
    <name type="scientific">Variovorax dokdonensis</name>
    <dbReference type="NCBI Taxonomy" id="344883"/>
    <lineage>
        <taxon>Bacteria</taxon>
        <taxon>Pseudomonadati</taxon>
        <taxon>Pseudomonadota</taxon>
        <taxon>Betaproteobacteria</taxon>
        <taxon>Burkholderiales</taxon>
        <taxon>Comamonadaceae</taxon>
        <taxon>Variovorax</taxon>
    </lineage>
</organism>
<sequence length="123" mass="13769">MQSSDPNSEFDEPASERLAALVRQAPLEFARVVYGLNDRANGRAETMAAEDVARTERHGVPVTRERAEQRARAYLPMAGHEHCPRCWVFNGVKHLLEFRLADQERAETAHCKVCGAEYACTLG</sequence>
<gene>
    <name evidence="1" type="ORF">QTH91_07390</name>
</gene>
<protein>
    <submittedName>
        <fullName evidence="1">Uncharacterized protein</fullName>
    </submittedName>
</protein>
<dbReference type="RefSeq" id="WP_286659341.1">
    <property type="nucleotide sequence ID" value="NZ_JASZYV010000001.1"/>
</dbReference>
<evidence type="ECO:0000313" key="2">
    <source>
        <dbReference type="Proteomes" id="UP001174908"/>
    </source>
</evidence>
<keyword evidence="2" id="KW-1185">Reference proteome</keyword>
<comment type="caution">
    <text evidence="1">The sequence shown here is derived from an EMBL/GenBank/DDBJ whole genome shotgun (WGS) entry which is preliminary data.</text>
</comment>
<dbReference type="EMBL" id="JASZYV010000001">
    <property type="protein sequence ID" value="MDM0044298.1"/>
    <property type="molecule type" value="Genomic_DNA"/>
</dbReference>
<name>A0ABT7N8P9_9BURK</name>
<accession>A0ABT7N8P9</accession>
<evidence type="ECO:0000313" key="1">
    <source>
        <dbReference type="EMBL" id="MDM0044298.1"/>
    </source>
</evidence>
<proteinExistence type="predicted"/>